<proteinExistence type="predicted"/>
<keyword evidence="2" id="KW-1185">Reference proteome</keyword>
<evidence type="ECO:0000313" key="2">
    <source>
        <dbReference type="Proteomes" id="UP000199149"/>
    </source>
</evidence>
<dbReference type="Proteomes" id="UP000199149">
    <property type="component" value="Unassembled WGS sequence"/>
</dbReference>
<organism evidence="1 2">
    <name type="scientific">Algoriella xinjiangensis</name>
    <dbReference type="NCBI Taxonomy" id="684065"/>
    <lineage>
        <taxon>Bacteria</taxon>
        <taxon>Pseudomonadati</taxon>
        <taxon>Bacteroidota</taxon>
        <taxon>Flavobacteriia</taxon>
        <taxon>Flavobacteriales</taxon>
        <taxon>Weeksellaceae</taxon>
        <taxon>Algoriella</taxon>
    </lineage>
</organism>
<evidence type="ECO:0000313" key="1">
    <source>
        <dbReference type="EMBL" id="SFN20241.1"/>
    </source>
</evidence>
<accession>A0A1I4X2L8</accession>
<name>A0A1I4X2L8_9FLAO</name>
<gene>
    <name evidence="1" type="ORF">SAMN05421738_10851</name>
</gene>
<sequence length="44" mass="4855">MNLIKSNVSTQNKNVYTTQNFWGAIGPGIKIGAIFSNGKTWLIK</sequence>
<dbReference type="RefSeq" id="WP_260562008.1">
    <property type="nucleotide sequence ID" value="NZ_FOUZ01000008.1"/>
</dbReference>
<reference evidence="2" key="1">
    <citation type="submission" date="2016-10" db="EMBL/GenBank/DDBJ databases">
        <authorList>
            <person name="Varghese N."/>
            <person name="Submissions S."/>
        </authorList>
    </citation>
    <scope>NUCLEOTIDE SEQUENCE [LARGE SCALE GENOMIC DNA]</scope>
    <source>
        <strain evidence="2">XJ109</strain>
    </source>
</reference>
<protein>
    <submittedName>
        <fullName evidence="1">Uncharacterized protein</fullName>
    </submittedName>
</protein>
<dbReference type="STRING" id="684065.SAMN05421738_10851"/>
<dbReference type="AlphaFoldDB" id="A0A1I4X2L8"/>
<dbReference type="EMBL" id="FOUZ01000008">
    <property type="protein sequence ID" value="SFN20241.1"/>
    <property type="molecule type" value="Genomic_DNA"/>
</dbReference>